<name>A0AAE0NPF0_9PEZI</name>
<evidence type="ECO:0000256" key="10">
    <source>
        <dbReference type="SAM" id="SignalP"/>
    </source>
</evidence>
<evidence type="ECO:0000256" key="5">
    <source>
        <dbReference type="ARBA" id="ARBA00022729"/>
    </source>
</evidence>
<dbReference type="EMBL" id="JAULSW010000004">
    <property type="protein sequence ID" value="KAK3385293.1"/>
    <property type="molecule type" value="Genomic_DNA"/>
</dbReference>
<organism evidence="11 12">
    <name type="scientific">Podospora didyma</name>
    <dbReference type="NCBI Taxonomy" id="330526"/>
    <lineage>
        <taxon>Eukaryota</taxon>
        <taxon>Fungi</taxon>
        <taxon>Dikarya</taxon>
        <taxon>Ascomycota</taxon>
        <taxon>Pezizomycotina</taxon>
        <taxon>Sordariomycetes</taxon>
        <taxon>Sordariomycetidae</taxon>
        <taxon>Sordariales</taxon>
        <taxon>Podosporaceae</taxon>
        <taxon>Podospora</taxon>
    </lineage>
</organism>
<gene>
    <name evidence="11" type="ORF">B0H63DRAFT_472674</name>
</gene>
<keyword evidence="4" id="KW-0858">Xylan degradation</keyword>
<evidence type="ECO:0000256" key="4">
    <source>
        <dbReference type="ARBA" id="ARBA00022651"/>
    </source>
</evidence>
<evidence type="ECO:0000256" key="8">
    <source>
        <dbReference type="ARBA" id="ARBA00023326"/>
    </source>
</evidence>
<evidence type="ECO:0000256" key="1">
    <source>
        <dbReference type="ARBA" id="ARBA00004613"/>
    </source>
</evidence>
<dbReference type="GO" id="GO:0045493">
    <property type="term" value="P:xylan catabolic process"/>
    <property type="evidence" value="ECO:0007669"/>
    <property type="project" value="UniProtKB-KW"/>
</dbReference>
<evidence type="ECO:0000256" key="3">
    <source>
        <dbReference type="ARBA" id="ARBA00022525"/>
    </source>
</evidence>
<reference evidence="11" key="2">
    <citation type="submission" date="2023-06" db="EMBL/GenBank/DDBJ databases">
        <authorList>
            <consortium name="Lawrence Berkeley National Laboratory"/>
            <person name="Haridas S."/>
            <person name="Hensen N."/>
            <person name="Bonometti L."/>
            <person name="Westerberg I."/>
            <person name="Brannstrom I.O."/>
            <person name="Guillou S."/>
            <person name="Cros-Aarteil S."/>
            <person name="Calhoun S."/>
            <person name="Kuo A."/>
            <person name="Mondo S."/>
            <person name="Pangilinan J."/>
            <person name="Riley R."/>
            <person name="LaButti K."/>
            <person name="Andreopoulos B."/>
            <person name="Lipzen A."/>
            <person name="Chen C."/>
            <person name="Yanf M."/>
            <person name="Daum C."/>
            <person name="Ng V."/>
            <person name="Clum A."/>
            <person name="Steindorff A."/>
            <person name="Ohm R."/>
            <person name="Martin F."/>
            <person name="Silar P."/>
            <person name="Natvig D."/>
            <person name="Lalanne C."/>
            <person name="Gautier V."/>
            <person name="Ament-velasquez S.L."/>
            <person name="Kruys A."/>
            <person name="Hutchinson M.I."/>
            <person name="Powell A.J."/>
            <person name="Barry K."/>
            <person name="Miller A.N."/>
            <person name="Grigoriev I.V."/>
            <person name="Debuchy R."/>
            <person name="Gladieux P."/>
            <person name="Thoren M.H."/>
            <person name="Johannesson H."/>
        </authorList>
    </citation>
    <scope>NUCLEOTIDE SEQUENCE</scope>
    <source>
        <strain evidence="11">CBS 232.78</strain>
    </source>
</reference>
<dbReference type="GO" id="GO:0030600">
    <property type="term" value="F:feruloyl esterase activity"/>
    <property type="evidence" value="ECO:0007669"/>
    <property type="project" value="UniProtKB-EC"/>
</dbReference>
<dbReference type="AlphaFoldDB" id="A0AAE0NPF0"/>
<keyword evidence="5 10" id="KW-0732">Signal</keyword>
<comment type="caution">
    <text evidence="11">The sequence shown here is derived from an EMBL/GenBank/DDBJ whole genome shotgun (WGS) entry which is preliminary data.</text>
</comment>
<keyword evidence="8" id="KW-0624">Polysaccharide degradation</keyword>
<keyword evidence="12" id="KW-1185">Reference proteome</keyword>
<reference evidence="11" key="1">
    <citation type="journal article" date="2023" name="Mol. Phylogenet. Evol.">
        <title>Genome-scale phylogeny and comparative genomics of the fungal order Sordariales.</title>
        <authorList>
            <person name="Hensen N."/>
            <person name="Bonometti L."/>
            <person name="Westerberg I."/>
            <person name="Brannstrom I.O."/>
            <person name="Guillou S."/>
            <person name="Cros-Aarteil S."/>
            <person name="Calhoun S."/>
            <person name="Haridas S."/>
            <person name="Kuo A."/>
            <person name="Mondo S."/>
            <person name="Pangilinan J."/>
            <person name="Riley R."/>
            <person name="LaButti K."/>
            <person name="Andreopoulos B."/>
            <person name="Lipzen A."/>
            <person name="Chen C."/>
            <person name="Yan M."/>
            <person name="Daum C."/>
            <person name="Ng V."/>
            <person name="Clum A."/>
            <person name="Steindorff A."/>
            <person name="Ohm R.A."/>
            <person name="Martin F."/>
            <person name="Silar P."/>
            <person name="Natvig D.O."/>
            <person name="Lalanne C."/>
            <person name="Gautier V."/>
            <person name="Ament-Velasquez S.L."/>
            <person name="Kruys A."/>
            <person name="Hutchinson M.I."/>
            <person name="Powell A.J."/>
            <person name="Barry K."/>
            <person name="Miller A.N."/>
            <person name="Grigoriev I.V."/>
            <person name="Debuchy R."/>
            <person name="Gladieux P."/>
            <person name="Hiltunen Thoren M."/>
            <person name="Johannesson H."/>
        </authorList>
    </citation>
    <scope>NUCLEOTIDE SEQUENCE</scope>
    <source>
        <strain evidence="11">CBS 232.78</strain>
    </source>
</reference>
<evidence type="ECO:0000313" key="11">
    <source>
        <dbReference type="EMBL" id="KAK3385293.1"/>
    </source>
</evidence>
<dbReference type="Proteomes" id="UP001285441">
    <property type="component" value="Unassembled WGS sequence"/>
</dbReference>
<evidence type="ECO:0000313" key="12">
    <source>
        <dbReference type="Proteomes" id="UP001285441"/>
    </source>
</evidence>
<dbReference type="InterPro" id="IPR029058">
    <property type="entry name" value="AB_hydrolase_fold"/>
</dbReference>
<evidence type="ECO:0000256" key="6">
    <source>
        <dbReference type="ARBA" id="ARBA00022801"/>
    </source>
</evidence>
<dbReference type="SUPFAM" id="SSF53474">
    <property type="entry name" value="alpha/beta-Hydrolases"/>
    <property type="match status" value="1"/>
</dbReference>
<accession>A0AAE0NPF0</accession>
<protein>
    <recommendedName>
        <fullName evidence="2">feruloyl esterase</fullName>
        <ecNumber evidence="2">3.1.1.73</ecNumber>
    </recommendedName>
</protein>
<evidence type="ECO:0000256" key="9">
    <source>
        <dbReference type="ARBA" id="ARBA00034075"/>
    </source>
</evidence>
<dbReference type="EC" id="3.1.1.73" evidence="2"/>
<dbReference type="InterPro" id="IPR043595">
    <property type="entry name" value="FaeB/C/D"/>
</dbReference>
<comment type="catalytic activity">
    <reaction evidence="9">
        <text>feruloyl-polysaccharide + H2O = ferulate + polysaccharide.</text>
        <dbReference type="EC" id="3.1.1.73"/>
    </reaction>
</comment>
<keyword evidence="6 11" id="KW-0378">Hydrolase</keyword>
<dbReference type="Gene3D" id="3.40.50.1820">
    <property type="entry name" value="alpha/beta hydrolase"/>
    <property type="match status" value="1"/>
</dbReference>
<keyword evidence="7" id="KW-0119">Carbohydrate metabolism</keyword>
<dbReference type="GO" id="GO:0005576">
    <property type="term" value="C:extracellular region"/>
    <property type="evidence" value="ECO:0007669"/>
    <property type="project" value="UniProtKB-SubCell"/>
</dbReference>
<dbReference type="PANTHER" id="PTHR38050:SF3">
    <property type="entry name" value="FERULOYL ESTERASE D"/>
    <property type="match status" value="1"/>
</dbReference>
<proteinExistence type="predicted"/>
<comment type="subcellular location">
    <subcellularLocation>
        <location evidence="1">Secreted</location>
    </subcellularLocation>
</comment>
<dbReference type="PANTHER" id="PTHR38050">
    <property type="match status" value="1"/>
</dbReference>
<keyword evidence="3" id="KW-0964">Secreted</keyword>
<feature type="signal peptide" evidence="10">
    <location>
        <begin position="1"/>
        <end position="28"/>
    </location>
</feature>
<sequence length="292" mass="31176">MLNQRTNMFSSLAILFSLVSMMLGTVLADKSAGCGKTPTITSKTYTTTVNGKSRQYIMKLPQNYDKNTPYRLIFTWHQLGGSATKIVNGEDPNKGGALPYYGLAALDKNNSAIFVVPNGLNNGWGNSGGEDVTFFDTMVKTIEADLCVDTRLRFSTGFSYGGAMSYALACARPKDIRAVAVISGGVLSGCAGGNDPVAYYAQHGTSDSVLNVSGGRQMRDRFVKNNGCTALSSEVQPASGGKSVKTVYKGCKEGYPVTWVIHGGDHNPSQKDSGASTPFAPGNTWEFFSQFT</sequence>
<feature type="chain" id="PRO_5041983417" description="feruloyl esterase" evidence="10">
    <location>
        <begin position="29"/>
        <end position="292"/>
    </location>
</feature>
<evidence type="ECO:0000256" key="7">
    <source>
        <dbReference type="ARBA" id="ARBA00023277"/>
    </source>
</evidence>
<evidence type="ECO:0000256" key="2">
    <source>
        <dbReference type="ARBA" id="ARBA00013091"/>
    </source>
</evidence>